<proteinExistence type="predicted"/>
<name>A0ABW2YS74_9SPHI</name>
<dbReference type="InterPro" id="IPR046778">
    <property type="entry name" value="UPF0758_N"/>
</dbReference>
<gene>
    <name evidence="2" type="ORF">ACFQZS_03865</name>
</gene>
<evidence type="ECO:0000313" key="3">
    <source>
        <dbReference type="Proteomes" id="UP001596958"/>
    </source>
</evidence>
<dbReference type="SUPFAM" id="SSF47781">
    <property type="entry name" value="RuvA domain 2-like"/>
    <property type="match status" value="1"/>
</dbReference>
<accession>A0ABW2YS74</accession>
<dbReference type="EMBL" id="JBHTHU010000001">
    <property type="protein sequence ID" value="MFD0749264.1"/>
    <property type="molecule type" value="Genomic_DNA"/>
</dbReference>
<dbReference type="RefSeq" id="WP_377097471.1">
    <property type="nucleotide sequence ID" value="NZ_JBHTHU010000001.1"/>
</dbReference>
<keyword evidence="3" id="KW-1185">Reference proteome</keyword>
<dbReference type="InterPro" id="IPR010994">
    <property type="entry name" value="RuvA_2-like"/>
</dbReference>
<dbReference type="Pfam" id="PF20582">
    <property type="entry name" value="UPF0758_N"/>
    <property type="match status" value="1"/>
</dbReference>
<dbReference type="Proteomes" id="UP001596958">
    <property type="component" value="Unassembled WGS sequence"/>
</dbReference>
<dbReference type="InterPro" id="IPR001405">
    <property type="entry name" value="UPF0758"/>
</dbReference>
<evidence type="ECO:0000259" key="1">
    <source>
        <dbReference type="Pfam" id="PF20582"/>
    </source>
</evidence>
<evidence type="ECO:0000313" key="2">
    <source>
        <dbReference type="EMBL" id="MFD0749264.1"/>
    </source>
</evidence>
<sequence length="206" mass="22585">MENIKILPQMERPREKLQFRGAQALSDHELLAILLGSGTPQVPLHRICDNLMKQYSLKRIAGLDLEALCACKGIGPAKATILLAAAEFSRRLQTSSPGLSDEQACYVYLKPLLAQATQLQYILLLISARREVLAFSEAGSVLPDITWVTGLAIQSGARYFILARNGWPAFSNSEAKFLKELRVAALSLNLVCDGLMTIGPESFKVI</sequence>
<reference evidence="3" key="1">
    <citation type="journal article" date="2019" name="Int. J. Syst. Evol. Microbiol.">
        <title>The Global Catalogue of Microorganisms (GCM) 10K type strain sequencing project: providing services to taxonomists for standard genome sequencing and annotation.</title>
        <authorList>
            <consortium name="The Broad Institute Genomics Platform"/>
            <consortium name="The Broad Institute Genome Sequencing Center for Infectious Disease"/>
            <person name="Wu L."/>
            <person name="Ma J."/>
        </authorList>
    </citation>
    <scope>NUCLEOTIDE SEQUENCE [LARGE SCALE GENOMIC DNA]</scope>
    <source>
        <strain evidence="3">CCUG 63418</strain>
    </source>
</reference>
<dbReference type="PANTHER" id="PTHR30471:SF3">
    <property type="entry name" value="UPF0758 PROTEIN YEES-RELATED"/>
    <property type="match status" value="1"/>
</dbReference>
<feature type="domain" description="UPF0758" evidence="1">
    <location>
        <begin position="4"/>
        <end position="79"/>
    </location>
</feature>
<dbReference type="PANTHER" id="PTHR30471">
    <property type="entry name" value="DNA REPAIR PROTEIN RADC"/>
    <property type="match status" value="1"/>
</dbReference>
<organism evidence="2 3">
    <name type="scientific">Mucilaginibacter calamicampi</name>
    <dbReference type="NCBI Taxonomy" id="1302352"/>
    <lineage>
        <taxon>Bacteria</taxon>
        <taxon>Pseudomonadati</taxon>
        <taxon>Bacteroidota</taxon>
        <taxon>Sphingobacteriia</taxon>
        <taxon>Sphingobacteriales</taxon>
        <taxon>Sphingobacteriaceae</taxon>
        <taxon>Mucilaginibacter</taxon>
    </lineage>
</organism>
<protein>
    <submittedName>
        <fullName evidence="2">UPF0758 domain-containing protein</fullName>
    </submittedName>
</protein>
<comment type="caution">
    <text evidence="2">The sequence shown here is derived from an EMBL/GenBank/DDBJ whole genome shotgun (WGS) entry which is preliminary data.</text>
</comment>